<keyword evidence="3 7" id="KW-0418">Kinase</keyword>
<dbReference type="SMART" id="SM00220">
    <property type="entry name" value="S_TKc"/>
    <property type="match status" value="1"/>
</dbReference>
<evidence type="ECO:0000259" key="6">
    <source>
        <dbReference type="PROSITE" id="PS50011"/>
    </source>
</evidence>
<keyword evidence="8" id="KW-1185">Reference proteome</keyword>
<gene>
    <name evidence="7" type="ORF">HKK74_29560</name>
</gene>
<dbReference type="CDD" id="cd14014">
    <property type="entry name" value="STKc_PknB_like"/>
    <property type="match status" value="1"/>
</dbReference>
<name>A0ABR7LXM9_9ACTN</name>
<dbReference type="InterPro" id="IPR008271">
    <property type="entry name" value="Ser/Thr_kinase_AS"/>
</dbReference>
<dbReference type="InterPro" id="IPR011009">
    <property type="entry name" value="Kinase-like_dom_sf"/>
</dbReference>
<dbReference type="EMBL" id="JABVEC010000029">
    <property type="protein sequence ID" value="MBC6469609.1"/>
    <property type="molecule type" value="Genomic_DNA"/>
</dbReference>
<reference evidence="7 8" key="1">
    <citation type="submission" date="2020-06" db="EMBL/GenBank/DDBJ databases">
        <title>Actinomadura xiongansis sp. nov., isolated from soil of Baiyangdian.</title>
        <authorList>
            <person name="Zhang X."/>
        </authorList>
    </citation>
    <scope>NUCLEOTIDE SEQUENCE [LARGE SCALE GENOMIC DNA]</scope>
    <source>
        <strain evidence="7 8">HBUM206468</strain>
    </source>
</reference>
<keyword evidence="4" id="KW-0067">ATP-binding</keyword>
<sequence length="475" mass="49908">MSAVSLEPGDPRELGGFRLIGRLGEGGQGVVYLGHGPGGERVAVKVLKADADPVVRGRLARELAACERVAPFCTARVIHFSGEDVRPYVVSEYVDGPSLQERVERDGPLRGGELDRLVVGTATALTAIHGAGVLHRDLKPANVLLGPDGPRVVDFGIARPIEAGTVTTHLMGTPAYLAPEQLNGEPPSPAADVFAWASTMVFAATGRPPFGDDTIAAVLNRIAHAVPDLTGVPPQLRELLAACLAKKPAERPRARALLVRLVDPSAPVDAEGRPDDLTMSVAANRALAGRHPVAWTTVLPFRDRVSEKVRGRPLAAVGVAALVLLAGVGLVNLGRGDRTVPAGGAPATPEVSGPPETQSPPGPPEGTIPEAFGGAWRGRATERDGEIETMDVPVMIMMRPGDRGAHLRLPEEPCEGELDLVDSAGDELTFRVAFRSGGCLDGTVTLARHGEHELGYRWREQDGPGTAEATLHRAG</sequence>
<dbReference type="Gene3D" id="3.30.200.20">
    <property type="entry name" value="Phosphorylase Kinase, domain 1"/>
    <property type="match status" value="1"/>
</dbReference>
<proteinExistence type="predicted"/>
<feature type="domain" description="Protein kinase" evidence="6">
    <location>
        <begin position="17"/>
        <end position="266"/>
    </location>
</feature>
<dbReference type="PANTHER" id="PTHR43289:SF34">
    <property type="entry name" value="SERINE_THREONINE-PROTEIN KINASE YBDM-RELATED"/>
    <property type="match status" value="1"/>
</dbReference>
<dbReference type="Proteomes" id="UP000805614">
    <property type="component" value="Unassembled WGS sequence"/>
</dbReference>
<dbReference type="PANTHER" id="PTHR43289">
    <property type="entry name" value="MITOGEN-ACTIVATED PROTEIN KINASE KINASE KINASE 20-RELATED"/>
    <property type="match status" value="1"/>
</dbReference>
<keyword evidence="1" id="KW-0808">Transferase</keyword>
<dbReference type="Gene3D" id="1.10.510.10">
    <property type="entry name" value="Transferase(Phosphotransferase) domain 1"/>
    <property type="match status" value="1"/>
</dbReference>
<dbReference type="InterPro" id="IPR000719">
    <property type="entry name" value="Prot_kinase_dom"/>
</dbReference>
<evidence type="ECO:0000256" key="1">
    <source>
        <dbReference type="ARBA" id="ARBA00022679"/>
    </source>
</evidence>
<comment type="caution">
    <text evidence="7">The sequence shown here is derived from an EMBL/GenBank/DDBJ whole genome shotgun (WGS) entry which is preliminary data.</text>
</comment>
<dbReference type="Pfam" id="PF00069">
    <property type="entry name" value="Pkinase"/>
    <property type="match status" value="1"/>
</dbReference>
<evidence type="ECO:0000256" key="4">
    <source>
        <dbReference type="ARBA" id="ARBA00022840"/>
    </source>
</evidence>
<dbReference type="PROSITE" id="PS00108">
    <property type="entry name" value="PROTEIN_KINASE_ST"/>
    <property type="match status" value="1"/>
</dbReference>
<dbReference type="PROSITE" id="PS50011">
    <property type="entry name" value="PROTEIN_KINASE_DOM"/>
    <property type="match status" value="1"/>
</dbReference>
<evidence type="ECO:0000313" key="8">
    <source>
        <dbReference type="Proteomes" id="UP000805614"/>
    </source>
</evidence>
<keyword evidence="2" id="KW-0547">Nucleotide-binding</keyword>
<evidence type="ECO:0000256" key="3">
    <source>
        <dbReference type="ARBA" id="ARBA00022777"/>
    </source>
</evidence>
<dbReference type="GO" id="GO:0004674">
    <property type="term" value="F:protein serine/threonine kinase activity"/>
    <property type="evidence" value="ECO:0007669"/>
    <property type="project" value="UniProtKB-KW"/>
</dbReference>
<dbReference type="RefSeq" id="WP_187246658.1">
    <property type="nucleotide sequence ID" value="NZ_BAAAOK010000001.1"/>
</dbReference>
<evidence type="ECO:0000313" key="7">
    <source>
        <dbReference type="EMBL" id="MBC6469609.1"/>
    </source>
</evidence>
<evidence type="ECO:0000256" key="5">
    <source>
        <dbReference type="SAM" id="MobiDB-lite"/>
    </source>
</evidence>
<dbReference type="SUPFAM" id="SSF56112">
    <property type="entry name" value="Protein kinase-like (PK-like)"/>
    <property type="match status" value="1"/>
</dbReference>
<feature type="compositionally biased region" description="Pro residues" evidence="5">
    <location>
        <begin position="357"/>
        <end position="366"/>
    </location>
</feature>
<organism evidence="7 8">
    <name type="scientific">Actinomadura alba</name>
    <dbReference type="NCBI Taxonomy" id="406431"/>
    <lineage>
        <taxon>Bacteria</taxon>
        <taxon>Bacillati</taxon>
        <taxon>Actinomycetota</taxon>
        <taxon>Actinomycetes</taxon>
        <taxon>Streptosporangiales</taxon>
        <taxon>Thermomonosporaceae</taxon>
        <taxon>Actinomadura</taxon>
    </lineage>
</organism>
<accession>A0ABR7LXM9</accession>
<feature type="region of interest" description="Disordered" evidence="5">
    <location>
        <begin position="340"/>
        <end position="372"/>
    </location>
</feature>
<keyword evidence="7" id="KW-0723">Serine/threonine-protein kinase</keyword>
<evidence type="ECO:0000256" key="2">
    <source>
        <dbReference type="ARBA" id="ARBA00022741"/>
    </source>
</evidence>
<protein>
    <submittedName>
        <fullName evidence="7">Serine/threonine protein kinase</fullName>
    </submittedName>
</protein>